<geneLocation type="plasmid" evidence="3">
    <name>pHMA133</name>
</geneLocation>
<evidence type="ECO:0000259" key="1">
    <source>
        <dbReference type="Pfam" id="PF24035"/>
    </source>
</evidence>
<dbReference type="EMBL" id="AY596294">
    <property type="protein sequence ID" value="AAV44547.1"/>
    <property type="molecule type" value="Genomic_DNA"/>
</dbReference>
<protein>
    <recommendedName>
        <fullName evidence="1">DUF7344 domain-containing protein</fullName>
    </recommendedName>
</protein>
<evidence type="ECO:0000313" key="2">
    <source>
        <dbReference type="EMBL" id="AAV44547.1"/>
    </source>
</evidence>
<evidence type="ECO:0000313" key="4">
    <source>
        <dbReference type="Proteomes" id="UP000001169"/>
    </source>
</evidence>
<dbReference type="EnsemblBacteria" id="AAV44547">
    <property type="protein sequence ID" value="AAV44547"/>
    <property type="gene ID" value="pNG5135"/>
</dbReference>
<name>Q5V7Q4_HALMA</name>
<reference evidence="2 4" key="1">
    <citation type="journal article" date="2004" name="Genome Res.">
        <title>Genome sequence of Haloarcula marismortui: a halophilic archaeon from the Dead Sea.</title>
        <authorList>
            <person name="Baliga N.S."/>
            <person name="Bonneau R."/>
            <person name="Facciotti M.T."/>
            <person name="Pan M."/>
            <person name="Glusman G."/>
            <person name="Deutsch E.W."/>
            <person name="Shannon P."/>
            <person name="Chiu Y."/>
            <person name="Weng R.S."/>
            <person name="Gan R.R."/>
            <person name="Hung P."/>
            <person name="Date S.V."/>
            <person name="Marcotte E."/>
            <person name="Hood L."/>
            <person name="Ng W.V."/>
        </authorList>
    </citation>
    <scope>NUCLEOTIDE SEQUENCE [LARGE SCALE GENOMIC DNA]</scope>
    <source>
        <strain evidence="2">ATCC 43049</strain>
        <strain evidence="4">ATCC 43049 / DSM 3752 / JCM 8966 / VKM B-1809</strain>
        <plasmid evidence="4">Plasmid pNG500</plasmid>
        <plasmid evidence="2">pNG500</plasmid>
    </source>
</reference>
<feature type="domain" description="DUF7344" evidence="1">
    <location>
        <begin position="20"/>
        <end position="94"/>
    </location>
</feature>
<dbReference type="Proteomes" id="UP000001169">
    <property type="component" value="Plasmid pNG500"/>
</dbReference>
<geneLocation type="plasmid" evidence="5">
    <name>phma133</name>
</geneLocation>
<geneLocation type="plasmid" evidence="2 4">
    <name>pNG500</name>
</geneLocation>
<keyword evidence="4" id="KW-1185">Reference proteome</keyword>
<keyword evidence="2" id="KW-0614">Plasmid</keyword>
<dbReference type="Pfam" id="PF24035">
    <property type="entry name" value="DUF7344"/>
    <property type="match status" value="1"/>
</dbReference>
<accession>Q5V7Q4</accession>
<organism evidence="2 4">
    <name type="scientific">Haloarcula marismortui (strain ATCC 43049 / DSM 3752 / JCM 8966 / VKM B-1809)</name>
    <name type="common">Halobacterium marismortui</name>
    <dbReference type="NCBI Taxonomy" id="272569"/>
    <lineage>
        <taxon>Archaea</taxon>
        <taxon>Methanobacteriati</taxon>
        <taxon>Methanobacteriota</taxon>
        <taxon>Stenosarchaea group</taxon>
        <taxon>Halobacteria</taxon>
        <taxon>Halobacteriales</taxon>
        <taxon>Haloarculaceae</taxon>
        <taxon>Haloarcula</taxon>
    </lineage>
</organism>
<evidence type="ECO:0000313" key="5">
    <source>
        <dbReference type="Proteomes" id="UP000298722"/>
    </source>
</evidence>
<dbReference type="AlphaFoldDB" id="Q5V7Q4"/>
<evidence type="ECO:0000313" key="3">
    <source>
        <dbReference type="EMBL" id="QCP89617.1"/>
    </source>
</evidence>
<dbReference type="KEGG" id="hma:pNG5135"/>
<dbReference type="EMBL" id="CP039135">
    <property type="protein sequence ID" value="QCP89617.1"/>
    <property type="molecule type" value="Genomic_DNA"/>
</dbReference>
<proteinExistence type="predicted"/>
<gene>
    <name evidence="2" type="ordered locus">pNG5135</name>
    <name evidence="3" type="ORF">E6P14_01490</name>
</gene>
<dbReference type="HOGENOM" id="CLU_131305_3_1_2"/>
<reference evidence="3 5" key="2">
    <citation type="submission" date="2019-04" db="EMBL/GenBank/DDBJ databases">
        <title>Methylomes of two halophilic Archaea, Haloarcula marismortui and Haloferax mediterranei.</title>
        <authorList>
            <person name="DasSarma S."/>
            <person name="DasSarma P."/>
            <person name="DasSarma S."/>
            <person name="Fomenkov A."/>
            <person name="Vincze T."/>
            <person name="Anton B.P."/>
            <person name="Roberts R.J."/>
        </authorList>
    </citation>
    <scope>NUCLEOTIDE SEQUENCE [LARGE SCALE GENOMIC DNA]</scope>
    <source>
        <strain evidence="3 5">ATCC 43049</strain>
        <plasmid evidence="5">phma133</plasmid>
        <plasmid evidence="3">pHMA133</plasmid>
    </source>
</reference>
<dbReference type="InterPro" id="IPR055768">
    <property type="entry name" value="DUF7344"/>
</dbReference>
<sequence length="122" mass="14038">MVRTPMSNSEQRISTETALQLLTKQERRQILRHVAEASDGTTVDKLTQHLRGLDSLQPDGNGPTRSWDSDLHHLHLPKLQEANVLEYDTNRGTVHRSREFQTVFSLLEVIDDHRKDTWLANS</sequence>
<dbReference type="Proteomes" id="UP000298722">
    <property type="component" value="Plasmid pHMA133"/>
</dbReference>